<evidence type="ECO:0000256" key="6">
    <source>
        <dbReference type="SAM" id="MobiDB-lite"/>
    </source>
</evidence>
<dbReference type="AlphaFoldDB" id="A0A099NZQ1"/>
<keyword evidence="4" id="KW-0862">Zinc</keyword>
<dbReference type="SUPFAM" id="SSF57667">
    <property type="entry name" value="beta-beta-alpha zinc fingers"/>
    <property type="match status" value="2"/>
</dbReference>
<dbReference type="Proteomes" id="UP000029867">
    <property type="component" value="Unassembled WGS sequence"/>
</dbReference>
<dbReference type="InterPro" id="IPR036236">
    <property type="entry name" value="Znf_C2H2_sf"/>
</dbReference>
<feature type="compositionally biased region" description="Low complexity" evidence="6">
    <location>
        <begin position="201"/>
        <end position="226"/>
    </location>
</feature>
<feature type="domain" description="C2H2-type" evidence="7">
    <location>
        <begin position="117"/>
        <end position="144"/>
    </location>
</feature>
<keyword evidence="3 5" id="KW-0863">Zinc-finger</keyword>
<dbReference type="GO" id="GO:0008270">
    <property type="term" value="F:zinc ion binding"/>
    <property type="evidence" value="ECO:0007669"/>
    <property type="project" value="UniProtKB-KW"/>
</dbReference>
<gene>
    <name evidence="8" type="ORF">JL09_g3526</name>
</gene>
<dbReference type="EMBL" id="JQFK01000039">
    <property type="protein sequence ID" value="KGK37321.1"/>
    <property type="molecule type" value="Genomic_DNA"/>
</dbReference>
<dbReference type="HOGENOM" id="CLU_664038_0_0_1"/>
<dbReference type="VEuPathDB" id="FungiDB:C5L36_0A09130"/>
<feature type="compositionally biased region" description="Polar residues" evidence="6">
    <location>
        <begin position="276"/>
        <end position="289"/>
    </location>
</feature>
<keyword evidence="1" id="KW-0479">Metal-binding</keyword>
<protein>
    <recommendedName>
        <fullName evidence="7">C2H2-type domain-containing protein</fullName>
    </recommendedName>
</protein>
<feature type="compositionally biased region" description="Low complexity" evidence="6">
    <location>
        <begin position="263"/>
        <end position="275"/>
    </location>
</feature>
<proteinExistence type="predicted"/>
<dbReference type="InterPro" id="IPR050717">
    <property type="entry name" value="C2H2-ZF_Transcription_Reg"/>
</dbReference>
<evidence type="ECO:0000256" key="2">
    <source>
        <dbReference type="ARBA" id="ARBA00022737"/>
    </source>
</evidence>
<sequence>MSEMVQIHSLTNLGIESLADDQVNNGSLQNNDVDAATAAAAAAALGVARPESNELNTLANIPMENMGSHNGNTQSVFKLTVEKPNGDMFKCHICSNLFTRKHNLKAHLLTHTDRKPFKCEECMAQFRRHYDLKRHEKIHTREKPFFCTNCGKRFARADALSRHQSSSNGCFGNAEDEDDASQGKNQRKLKRRKIAKKSEKSSINSESTSSTNASSVSGSSCMSTSSGRDNMEAATAANEDDESNFFVHHQLVSSTKLKDADGINTSSTINTIPTNQRTESSSTKPNSEGNIEERVINEDGNHGSGADSDGNHNNNNNNNSNNSTSNNNIDDDDDDEAEEDDDRVNGIDGYERGIDFSSATALLNELKTHSTVGSDGNISIQLSQESFKSLKNILETLQELDSRVSQIHALTDAK</sequence>
<dbReference type="GO" id="GO:0005634">
    <property type="term" value="C:nucleus"/>
    <property type="evidence" value="ECO:0007669"/>
    <property type="project" value="TreeGrafter"/>
</dbReference>
<dbReference type="PANTHER" id="PTHR14196">
    <property type="entry name" value="ODD-SKIPPED - RELATED"/>
    <property type="match status" value="1"/>
</dbReference>
<evidence type="ECO:0000313" key="8">
    <source>
        <dbReference type="EMBL" id="KGK37321.1"/>
    </source>
</evidence>
<evidence type="ECO:0000256" key="5">
    <source>
        <dbReference type="PROSITE-ProRule" id="PRU00042"/>
    </source>
</evidence>
<dbReference type="FunFam" id="3.30.160.60:FF:002343">
    <property type="entry name" value="Zinc finger protein 33A"/>
    <property type="match status" value="1"/>
</dbReference>
<feature type="domain" description="C2H2-type" evidence="7">
    <location>
        <begin position="89"/>
        <end position="116"/>
    </location>
</feature>
<evidence type="ECO:0000313" key="9">
    <source>
        <dbReference type="Proteomes" id="UP000029867"/>
    </source>
</evidence>
<feature type="region of interest" description="Disordered" evidence="6">
    <location>
        <begin position="258"/>
        <end position="350"/>
    </location>
</feature>
<feature type="compositionally biased region" description="Low complexity" evidence="6">
    <location>
        <begin position="307"/>
        <end position="328"/>
    </location>
</feature>
<dbReference type="Gene3D" id="3.30.160.60">
    <property type="entry name" value="Classic Zinc Finger"/>
    <property type="match status" value="3"/>
</dbReference>
<feature type="compositionally biased region" description="Basic and acidic residues" evidence="6">
    <location>
        <begin position="291"/>
        <end position="301"/>
    </location>
</feature>
<dbReference type="Pfam" id="PF00096">
    <property type="entry name" value="zf-C2H2"/>
    <property type="match status" value="2"/>
</dbReference>
<accession>A0A099NZQ1</accession>
<feature type="compositionally biased region" description="Basic residues" evidence="6">
    <location>
        <begin position="185"/>
        <end position="195"/>
    </location>
</feature>
<dbReference type="SMART" id="SM00355">
    <property type="entry name" value="ZnF_C2H2"/>
    <property type="match status" value="3"/>
</dbReference>
<evidence type="ECO:0000259" key="7">
    <source>
        <dbReference type="PROSITE" id="PS50157"/>
    </source>
</evidence>
<comment type="caution">
    <text evidence="8">The sequence shown here is derived from an EMBL/GenBank/DDBJ whole genome shotgun (WGS) entry which is preliminary data.</text>
</comment>
<feature type="domain" description="C2H2-type" evidence="7">
    <location>
        <begin position="145"/>
        <end position="169"/>
    </location>
</feature>
<dbReference type="PROSITE" id="PS00028">
    <property type="entry name" value="ZINC_FINGER_C2H2_1"/>
    <property type="match status" value="2"/>
</dbReference>
<dbReference type="eggNOG" id="KOG1721">
    <property type="taxonomic scope" value="Eukaryota"/>
</dbReference>
<evidence type="ECO:0000256" key="4">
    <source>
        <dbReference type="ARBA" id="ARBA00022833"/>
    </source>
</evidence>
<dbReference type="FunFam" id="3.30.160.60:FF:000624">
    <property type="entry name" value="zinc finger protein 697"/>
    <property type="match status" value="1"/>
</dbReference>
<dbReference type="GO" id="GO:0000981">
    <property type="term" value="F:DNA-binding transcription factor activity, RNA polymerase II-specific"/>
    <property type="evidence" value="ECO:0007669"/>
    <property type="project" value="TreeGrafter"/>
</dbReference>
<feature type="compositionally biased region" description="Acidic residues" evidence="6">
    <location>
        <begin position="329"/>
        <end position="342"/>
    </location>
</feature>
<name>A0A099NZQ1_PICKU</name>
<reference evidence="9" key="1">
    <citation type="journal article" date="2014" name="Microb. Cell Fact.">
        <title>Exploiting Issatchenkia orientalis SD108 for succinic acid production.</title>
        <authorList>
            <person name="Xiao H."/>
            <person name="Shao Z."/>
            <person name="Jiang Y."/>
            <person name="Dole S."/>
            <person name="Zhao H."/>
        </authorList>
    </citation>
    <scope>NUCLEOTIDE SEQUENCE [LARGE SCALE GENOMIC DNA]</scope>
    <source>
        <strain evidence="9">SD108</strain>
    </source>
</reference>
<evidence type="ECO:0000256" key="3">
    <source>
        <dbReference type="ARBA" id="ARBA00022771"/>
    </source>
</evidence>
<dbReference type="PANTHER" id="PTHR14196:SF12">
    <property type="entry name" value="ZINC FINGER PROTEIN 208-LIKE"/>
    <property type="match status" value="1"/>
</dbReference>
<dbReference type="InterPro" id="IPR013087">
    <property type="entry name" value="Znf_C2H2_type"/>
</dbReference>
<feature type="region of interest" description="Disordered" evidence="6">
    <location>
        <begin position="163"/>
        <end position="241"/>
    </location>
</feature>
<keyword evidence="2" id="KW-0677">Repeat</keyword>
<organism evidence="8 9">
    <name type="scientific">Pichia kudriavzevii</name>
    <name type="common">Yeast</name>
    <name type="synonym">Issatchenkia orientalis</name>
    <dbReference type="NCBI Taxonomy" id="4909"/>
    <lineage>
        <taxon>Eukaryota</taxon>
        <taxon>Fungi</taxon>
        <taxon>Dikarya</taxon>
        <taxon>Ascomycota</taxon>
        <taxon>Saccharomycotina</taxon>
        <taxon>Pichiomycetes</taxon>
        <taxon>Pichiales</taxon>
        <taxon>Pichiaceae</taxon>
        <taxon>Pichia</taxon>
    </lineage>
</organism>
<dbReference type="PROSITE" id="PS50157">
    <property type="entry name" value="ZINC_FINGER_C2H2_2"/>
    <property type="match status" value="3"/>
</dbReference>
<evidence type="ECO:0000256" key="1">
    <source>
        <dbReference type="ARBA" id="ARBA00022723"/>
    </source>
</evidence>
<dbReference type="GO" id="GO:0000977">
    <property type="term" value="F:RNA polymerase II transcription regulatory region sequence-specific DNA binding"/>
    <property type="evidence" value="ECO:0007669"/>
    <property type="project" value="TreeGrafter"/>
</dbReference>